<dbReference type="Gene3D" id="3.40.50.300">
    <property type="entry name" value="P-loop containing nucleotide triphosphate hydrolases"/>
    <property type="match status" value="2"/>
</dbReference>
<dbReference type="NCBIfam" id="TIGR02168">
    <property type="entry name" value="SMC_prok_B"/>
    <property type="match status" value="1"/>
</dbReference>
<keyword evidence="6 7" id="KW-0238">DNA-binding</keyword>
<dbReference type="SUPFAM" id="SSF52540">
    <property type="entry name" value="P-loop containing nucleoside triphosphate hydrolases"/>
    <property type="match status" value="1"/>
</dbReference>
<dbReference type="SMART" id="SM00968">
    <property type="entry name" value="SMC_hinge"/>
    <property type="match status" value="1"/>
</dbReference>
<dbReference type="Pfam" id="PF02463">
    <property type="entry name" value="SMC_N"/>
    <property type="match status" value="2"/>
</dbReference>
<dbReference type="GO" id="GO:0006260">
    <property type="term" value="P:DNA replication"/>
    <property type="evidence" value="ECO:0007669"/>
    <property type="project" value="UniProtKB-UniRule"/>
</dbReference>
<evidence type="ECO:0000256" key="6">
    <source>
        <dbReference type="ARBA" id="ARBA00023125"/>
    </source>
</evidence>
<dbReference type="RefSeq" id="WP_239673839.1">
    <property type="nucleotide sequence ID" value="NZ_CP049742.1"/>
</dbReference>
<keyword evidence="3 7" id="KW-0547">Nucleotide-binding</keyword>
<feature type="binding site" evidence="7">
    <location>
        <begin position="32"/>
        <end position="39"/>
    </location>
    <ligand>
        <name>ATP</name>
        <dbReference type="ChEBI" id="CHEBI:30616"/>
    </ligand>
</feature>
<dbReference type="FunFam" id="3.40.50.300:FF:000984">
    <property type="entry name" value="Chromosome partition protein Smc"/>
    <property type="match status" value="1"/>
</dbReference>
<comment type="domain">
    <text evidence="7">Contains large globular domains required for ATP hydrolysis at each terminus and a third globular domain forming a flexible hinge near the middle of the molecule. These domains are separated by coiled-coil structures.</text>
</comment>
<evidence type="ECO:0000259" key="8">
    <source>
        <dbReference type="SMART" id="SM00968"/>
    </source>
</evidence>
<comment type="similarity">
    <text evidence="7">Belongs to the SMC family.</text>
</comment>
<feature type="coiled-coil region" evidence="7">
    <location>
        <begin position="167"/>
        <end position="194"/>
    </location>
</feature>
<dbReference type="SUPFAM" id="SSF75553">
    <property type="entry name" value="Smc hinge domain"/>
    <property type="match status" value="1"/>
</dbReference>
<feature type="coiled-coil region" evidence="7">
    <location>
        <begin position="673"/>
        <end position="798"/>
    </location>
</feature>
<proteinExistence type="inferred from homology"/>
<keyword evidence="5 7" id="KW-0175">Coiled coil</keyword>
<evidence type="ECO:0000256" key="5">
    <source>
        <dbReference type="ARBA" id="ARBA00023054"/>
    </source>
</evidence>
<evidence type="ECO:0000256" key="1">
    <source>
        <dbReference type="ARBA" id="ARBA00004496"/>
    </source>
</evidence>
<dbReference type="GO" id="GO:0005694">
    <property type="term" value="C:chromosome"/>
    <property type="evidence" value="ECO:0007669"/>
    <property type="project" value="InterPro"/>
</dbReference>
<keyword evidence="4 7" id="KW-0067">ATP-binding</keyword>
<dbReference type="PIRSF" id="PIRSF005719">
    <property type="entry name" value="SMC"/>
    <property type="match status" value="1"/>
</dbReference>
<feature type="domain" description="SMC hinge" evidence="8">
    <location>
        <begin position="519"/>
        <end position="638"/>
    </location>
</feature>
<gene>
    <name evidence="7 9" type="primary">smc</name>
    <name evidence="9" type="ORF">G8O30_04735</name>
</gene>
<dbReference type="GO" id="GO:0005524">
    <property type="term" value="F:ATP binding"/>
    <property type="evidence" value="ECO:0007669"/>
    <property type="project" value="UniProtKB-UniRule"/>
</dbReference>
<dbReference type="Proteomes" id="UP000593626">
    <property type="component" value="Chromosome"/>
</dbReference>
<evidence type="ECO:0000313" key="9">
    <source>
        <dbReference type="EMBL" id="QPC46315.1"/>
    </source>
</evidence>
<dbReference type="Pfam" id="PF06470">
    <property type="entry name" value="SMC_hinge"/>
    <property type="match status" value="1"/>
</dbReference>
<reference evidence="9 10" key="1">
    <citation type="submission" date="2019-07" db="EMBL/GenBank/DDBJ databases">
        <title>Genome sequence of 2 isolates from Red Sea Mangroves.</title>
        <authorList>
            <person name="Sefrji F."/>
            <person name="Michoud G."/>
            <person name="Merlino G."/>
            <person name="Daffonchio D."/>
        </authorList>
    </citation>
    <scope>NUCLEOTIDE SEQUENCE [LARGE SCALE GENOMIC DNA]</scope>
    <source>
        <strain evidence="9 10">R1DC41</strain>
    </source>
</reference>
<dbReference type="GO" id="GO:0005737">
    <property type="term" value="C:cytoplasm"/>
    <property type="evidence" value="ECO:0007669"/>
    <property type="project" value="UniProtKB-SubCell"/>
</dbReference>
<dbReference type="GO" id="GO:0016887">
    <property type="term" value="F:ATP hydrolysis activity"/>
    <property type="evidence" value="ECO:0007669"/>
    <property type="project" value="InterPro"/>
</dbReference>
<dbReference type="HAMAP" id="MF_01894">
    <property type="entry name" value="Smc_prok"/>
    <property type="match status" value="1"/>
</dbReference>
<protein>
    <recommendedName>
        <fullName evidence="7">Chromosome partition protein Smc</fullName>
    </recommendedName>
</protein>
<dbReference type="CDD" id="cd03278">
    <property type="entry name" value="ABC_SMC_barmotin"/>
    <property type="match status" value="2"/>
</dbReference>
<dbReference type="GO" id="GO:0003677">
    <property type="term" value="F:DNA binding"/>
    <property type="evidence" value="ECO:0007669"/>
    <property type="project" value="UniProtKB-UniRule"/>
</dbReference>
<evidence type="ECO:0000256" key="3">
    <source>
        <dbReference type="ARBA" id="ARBA00022741"/>
    </source>
</evidence>
<feature type="coiled-coil region" evidence="7">
    <location>
        <begin position="234"/>
        <end position="475"/>
    </location>
</feature>
<dbReference type="AlphaFoldDB" id="A0A7S8CAB6"/>
<dbReference type="KEGG" id="mcui:G8O30_04735"/>
<evidence type="ECO:0000256" key="2">
    <source>
        <dbReference type="ARBA" id="ARBA00022490"/>
    </source>
</evidence>
<dbReference type="GO" id="GO:0007062">
    <property type="term" value="P:sister chromatid cohesion"/>
    <property type="evidence" value="ECO:0007669"/>
    <property type="project" value="InterPro"/>
</dbReference>
<keyword evidence="2 7" id="KW-0963">Cytoplasm</keyword>
<dbReference type="GO" id="GO:0007059">
    <property type="term" value="P:chromosome segregation"/>
    <property type="evidence" value="ECO:0007669"/>
    <property type="project" value="UniProtKB-UniRule"/>
</dbReference>
<feature type="coiled-coil region" evidence="7">
    <location>
        <begin position="967"/>
        <end position="1032"/>
    </location>
</feature>
<evidence type="ECO:0000256" key="4">
    <source>
        <dbReference type="ARBA" id="ARBA00022840"/>
    </source>
</evidence>
<dbReference type="GO" id="GO:0030261">
    <property type="term" value="P:chromosome condensation"/>
    <property type="evidence" value="ECO:0007669"/>
    <property type="project" value="InterPro"/>
</dbReference>
<dbReference type="InterPro" id="IPR036277">
    <property type="entry name" value="SMC_hinge_sf"/>
</dbReference>
<keyword evidence="10" id="KW-1185">Reference proteome</keyword>
<comment type="subunit">
    <text evidence="7">Homodimer.</text>
</comment>
<comment type="function">
    <text evidence="7">Required for chromosome condensation and partitioning.</text>
</comment>
<dbReference type="Gene3D" id="3.30.70.1620">
    <property type="match status" value="1"/>
</dbReference>
<dbReference type="EMBL" id="CP049742">
    <property type="protein sequence ID" value="QPC46315.1"/>
    <property type="molecule type" value="Genomic_DNA"/>
</dbReference>
<feature type="coiled-coil region" evidence="7">
    <location>
        <begin position="897"/>
        <end position="931"/>
    </location>
</feature>
<comment type="subcellular location">
    <subcellularLocation>
        <location evidence="1 7">Cytoplasm</location>
    </subcellularLocation>
</comment>
<dbReference type="FunFam" id="3.40.50.300:FF:000901">
    <property type="entry name" value="Chromosome partition protein Smc"/>
    <property type="match status" value="1"/>
</dbReference>
<sequence length="1194" mass="136511">MFLKRLDVVGFKSFAERTSVDFVPGVTAVVGPNGSGKSNVIDSIRWVLGEQSAKSLRGAKMEDVIFAGSDSRRALNFAEVTLTLDNEDQTLPIEYNEVSVTRRVFRSGDSEYLLNHQPCRLKDIVDLFMDSGLGRESFSIISQGKVDQILNSKPEERRAIFEDAAGVLKYKNRKKKAELKLAETQDNLLRVQDILFELEGQIEPLRMQSSIAKDYLAQKEELEQYDVAVLVHDINELQDTHKRITMDLNEWKKQELELATTLAKSEAHLVEKRDHVAALDDSIDELQALLLQTSEELEKLDGQKQVLAERQKNTSQNETQIKESLEELSTKITQSNLERESAEKLVNVADEEMKSLKERVWVLENKLKTLENGVEDQIESLKADYIDYLNQQASAKNELTYLTRQLEQLQSRSSRVELDNQKDIDARQALQTRQKEASEQVAFSKEKLSAHITTYRDQQQKLESLERTVDKEEKQLYEAYGYVQKIRSRKEALSEMEEEFQGFFHGVREVLKARKEVLAGVEGAVAELIQVDKSMELAIETALGSATQHIVVQNEQHARQAIQFLKQRKLGRATFLPLTVMKPRMIGAGLVQNLSSHESYVGIASSLVKTQGEYQVIVDNLLGSTIIARDLKGANELAKIIGHRFRMVTLEGDVVNPGGSMTGGMVKQNATSLLTRKNELEELTAKLIEVEEKTKGLEELYKRHKEEYQLGMQSLKELQAKGEELRIKEQSAVNNLQQIELEVTTLNRRLQSFDIEKSEWLEEQSSIKRRQEELLQNINQVQQSIQKVDEQIEVLSEEKATIANSKEQWTKDLISQKEQLAIKQEQWKNAKQTLDRVTKELDEQQSSKQKLSQQLTWLHDNLHNNGSSEKEMETMYERKAEEKKETIVLIAARRETRASFTREVEDIELHVKELKRQHKGLAESVKDAEIHCNRLEVELDNRHEKLLMEYDSTMDEIGELGEISISIEDARKKVKLLKRSIEELGIVNVGAIEEYERVAERYEFLSTQRADLEEAKQTLTDVMNEMDEEMTRRFTETFKGIQSHFEHVFRALFGGGRAELKLTNPQNMLETGVDIIAQPPGKKLQNLSLLSGGERALTAIALLFSILKIRPVPFCILDEVEAALDEANVQRFSKYLRQFSKETQFIVITHRKGTMEECDVLYGITMQESGVSTLVSVRLEESERWVEPVKVGGK</sequence>
<evidence type="ECO:0000256" key="7">
    <source>
        <dbReference type="HAMAP-Rule" id="MF_01894"/>
    </source>
</evidence>
<dbReference type="InterPro" id="IPR027417">
    <property type="entry name" value="P-loop_NTPase"/>
</dbReference>
<dbReference type="Gene3D" id="1.20.1060.20">
    <property type="match status" value="1"/>
</dbReference>
<dbReference type="InterPro" id="IPR024704">
    <property type="entry name" value="SMC"/>
</dbReference>
<organism evidence="9 10">
    <name type="scientific">Mangrovibacillus cuniculi</name>
    <dbReference type="NCBI Taxonomy" id="2593652"/>
    <lineage>
        <taxon>Bacteria</taxon>
        <taxon>Bacillati</taxon>
        <taxon>Bacillota</taxon>
        <taxon>Bacilli</taxon>
        <taxon>Bacillales</taxon>
        <taxon>Bacillaceae</taxon>
        <taxon>Mangrovibacillus</taxon>
    </lineage>
</organism>
<evidence type="ECO:0000313" key="10">
    <source>
        <dbReference type="Proteomes" id="UP000593626"/>
    </source>
</evidence>
<name>A0A7S8CAB6_9BACI</name>
<dbReference type="InterPro" id="IPR003395">
    <property type="entry name" value="RecF/RecN/SMC_N"/>
</dbReference>
<dbReference type="InterPro" id="IPR011890">
    <property type="entry name" value="SMC_prok"/>
</dbReference>
<dbReference type="PANTHER" id="PTHR43977">
    <property type="entry name" value="STRUCTURAL MAINTENANCE OF CHROMOSOMES PROTEIN 3"/>
    <property type="match status" value="1"/>
</dbReference>
<dbReference type="InterPro" id="IPR010935">
    <property type="entry name" value="SMC_hinge"/>
</dbReference>
<accession>A0A7S8CAB6</accession>